<dbReference type="OrthoDB" id="598229at2"/>
<proteinExistence type="predicted"/>
<name>A0A1D8CZ23_CHLLM</name>
<dbReference type="KEGG" id="clz:BIU88_02170"/>
<dbReference type="RefSeq" id="WP_069808781.1">
    <property type="nucleotide sequence ID" value="NZ_CP017305.1"/>
</dbReference>
<keyword evidence="3" id="KW-1185">Reference proteome</keyword>
<keyword evidence="1" id="KW-1133">Transmembrane helix</keyword>
<dbReference type="STRING" id="274537.BIU88_02170"/>
<keyword evidence="1" id="KW-0812">Transmembrane</keyword>
<sequence length="114" mass="11284">MPESSSTALNPSQNGVKGWAMMLPVVGLPLGVHAIGGALFAGVGIAVTIAPIALPAAVPLLYSVASNGGFDSIVRKIFPSAATSGAVQKVAINVPHAVGKEAEPVTSTVIQASV</sequence>
<dbReference type="AlphaFoldDB" id="A0A1D8CZ23"/>
<organism evidence="2 3">
    <name type="scientific">Chlorobaculum limnaeum</name>
    <dbReference type="NCBI Taxonomy" id="274537"/>
    <lineage>
        <taxon>Bacteria</taxon>
        <taxon>Pseudomonadati</taxon>
        <taxon>Chlorobiota</taxon>
        <taxon>Chlorobiia</taxon>
        <taxon>Chlorobiales</taxon>
        <taxon>Chlorobiaceae</taxon>
        <taxon>Chlorobaculum</taxon>
    </lineage>
</organism>
<gene>
    <name evidence="2" type="ORF">BIU88_02170</name>
</gene>
<feature type="transmembrane region" description="Helical" evidence="1">
    <location>
        <begin position="30"/>
        <end position="54"/>
    </location>
</feature>
<evidence type="ECO:0000256" key="1">
    <source>
        <dbReference type="SAM" id="Phobius"/>
    </source>
</evidence>
<keyword evidence="1" id="KW-0472">Membrane</keyword>
<dbReference type="EMBL" id="CP017305">
    <property type="protein sequence ID" value="AOS83053.1"/>
    <property type="molecule type" value="Genomic_DNA"/>
</dbReference>
<evidence type="ECO:0000313" key="2">
    <source>
        <dbReference type="EMBL" id="AOS83053.1"/>
    </source>
</evidence>
<protein>
    <submittedName>
        <fullName evidence="2">Uncharacterized protein</fullName>
    </submittedName>
</protein>
<evidence type="ECO:0000313" key="3">
    <source>
        <dbReference type="Proteomes" id="UP000095185"/>
    </source>
</evidence>
<reference evidence="2" key="1">
    <citation type="submission" date="2016-09" db="EMBL/GenBank/DDBJ databases">
        <title>Genome sequence of Chlorobaculum limnaeum.</title>
        <authorList>
            <person name="Liu Z."/>
            <person name="Tank M."/>
            <person name="Bryant D.A."/>
        </authorList>
    </citation>
    <scope>NUCLEOTIDE SEQUENCE [LARGE SCALE GENOMIC DNA]</scope>
    <source>
        <strain evidence="2">DSM 1677</strain>
    </source>
</reference>
<dbReference type="Proteomes" id="UP000095185">
    <property type="component" value="Chromosome"/>
</dbReference>
<accession>A0A1D8CZ23</accession>